<keyword evidence="1" id="KW-0812">Transmembrane</keyword>
<dbReference type="Proteomes" id="UP000198310">
    <property type="component" value="Unassembled WGS sequence"/>
</dbReference>
<gene>
    <name evidence="3" type="ORF">SAMN06269173_105318</name>
</gene>
<protein>
    <submittedName>
        <fullName evidence="3">Cupredoxin-like domain-containing protein</fullName>
    </submittedName>
</protein>
<dbReference type="InterPro" id="IPR028096">
    <property type="entry name" value="EfeO_Cupredoxin"/>
</dbReference>
<evidence type="ECO:0000313" key="4">
    <source>
        <dbReference type="Proteomes" id="UP000198310"/>
    </source>
</evidence>
<name>A0A238YK73_9BACT</name>
<keyword evidence="4" id="KW-1185">Reference proteome</keyword>
<keyword evidence="1" id="KW-1133">Transmembrane helix</keyword>
<dbReference type="EMBL" id="FZNS01000005">
    <property type="protein sequence ID" value="SNR71575.1"/>
    <property type="molecule type" value="Genomic_DNA"/>
</dbReference>
<evidence type="ECO:0000259" key="2">
    <source>
        <dbReference type="Pfam" id="PF13473"/>
    </source>
</evidence>
<evidence type="ECO:0000256" key="1">
    <source>
        <dbReference type="SAM" id="Phobius"/>
    </source>
</evidence>
<keyword evidence="1" id="KW-0472">Membrane</keyword>
<accession>A0A238YK73</accession>
<feature type="transmembrane region" description="Helical" evidence="1">
    <location>
        <begin position="6"/>
        <end position="25"/>
    </location>
</feature>
<dbReference type="SUPFAM" id="SSF49503">
    <property type="entry name" value="Cupredoxins"/>
    <property type="match status" value="1"/>
</dbReference>
<proteinExistence type="predicted"/>
<dbReference type="Gene3D" id="2.60.40.420">
    <property type="entry name" value="Cupredoxins - blue copper proteins"/>
    <property type="match status" value="1"/>
</dbReference>
<feature type="domain" description="EfeO-type cupredoxin-like" evidence="2">
    <location>
        <begin position="18"/>
        <end position="124"/>
    </location>
</feature>
<reference evidence="4" key="1">
    <citation type="submission" date="2017-06" db="EMBL/GenBank/DDBJ databases">
        <authorList>
            <person name="Varghese N."/>
            <person name="Submissions S."/>
        </authorList>
    </citation>
    <scope>NUCLEOTIDE SEQUENCE [LARGE SCALE GENOMIC DNA]</scope>
    <source>
        <strain evidence="4">DSM 28041</strain>
    </source>
</reference>
<dbReference type="AlphaFoldDB" id="A0A238YK73"/>
<dbReference type="Pfam" id="PF13473">
    <property type="entry name" value="Cupredoxin_1"/>
    <property type="match status" value="1"/>
</dbReference>
<organism evidence="3 4">
    <name type="scientific">Hymenobacter mucosus</name>
    <dbReference type="NCBI Taxonomy" id="1411120"/>
    <lineage>
        <taxon>Bacteria</taxon>
        <taxon>Pseudomonadati</taxon>
        <taxon>Bacteroidota</taxon>
        <taxon>Cytophagia</taxon>
        <taxon>Cytophagales</taxon>
        <taxon>Hymenobacteraceae</taxon>
        <taxon>Hymenobacter</taxon>
    </lineage>
</organism>
<evidence type="ECO:0000313" key="3">
    <source>
        <dbReference type="EMBL" id="SNR71575.1"/>
    </source>
</evidence>
<dbReference type="RefSeq" id="WP_089333114.1">
    <property type="nucleotide sequence ID" value="NZ_FZNS01000005.1"/>
</dbReference>
<sequence>MDTAELFVTSGGLLLIGLVVWYFFFTHQTSAQAVAADGGVQAIDIQVQGGYSPAVVEVEHGRPVQLRFHRAEDNSCSEELLLPDFRIRRELPAFQTTTIELTPAQPGTYEFTCGMHMLRGRLVVR</sequence>
<dbReference type="InterPro" id="IPR008972">
    <property type="entry name" value="Cupredoxin"/>
</dbReference>